<gene>
    <name evidence="2" type="ORF">FJZ00_13240</name>
</gene>
<evidence type="ECO:0000256" key="1">
    <source>
        <dbReference type="SAM" id="MobiDB-lite"/>
    </source>
</evidence>
<dbReference type="Proteomes" id="UP000703893">
    <property type="component" value="Unassembled WGS sequence"/>
</dbReference>
<dbReference type="AlphaFoldDB" id="A0A938BM95"/>
<evidence type="ECO:0000313" key="2">
    <source>
        <dbReference type="EMBL" id="MBM3276111.1"/>
    </source>
</evidence>
<reference evidence="2 3" key="1">
    <citation type="submission" date="2019-03" db="EMBL/GenBank/DDBJ databases">
        <title>Lake Tanganyika Metagenome-Assembled Genomes (MAGs).</title>
        <authorList>
            <person name="Tran P."/>
        </authorList>
    </citation>
    <scope>NUCLEOTIDE SEQUENCE [LARGE SCALE GENOMIC DNA]</scope>
    <source>
        <strain evidence="2">K_DeepCast_65m_m2_236</strain>
    </source>
</reference>
<evidence type="ECO:0000313" key="3">
    <source>
        <dbReference type="Proteomes" id="UP000703893"/>
    </source>
</evidence>
<accession>A0A938BM95</accession>
<name>A0A938BM95_9BACT</name>
<sequence length="244" mass="26356">MRRWKRSARHWVVVPVLTSLGITLVAYGQNLVMEEVTLAAPMAAAPDAAGKPDDEAGANGAQAPATGSVTAGNPEFGGAIGRQGPAERALTRIRSTPQEELVRRARENSGREDPFVSLVLPEAVVIQPVFIPTPPPTTRPTISAPRVMTRVNPITQRTERLIGGQWVEEVIQANPDEPRWTVQGILNTGREQLVILDLDGVAREAHIGEILEDGSKVVSISSNQVTLLSQGRRYVKTIEGSNLQ</sequence>
<comment type="caution">
    <text evidence="2">The sequence shown here is derived from an EMBL/GenBank/DDBJ whole genome shotgun (WGS) entry which is preliminary data.</text>
</comment>
<dbReference type="EMBL" id="VGJX01000865">
    <property type="protein sequence ID" value="MBM3276111.1"/>
    <property type="molecule type" value="Genomic_DNA"/>
</dbReference>
<proteinExistence type="predicted"/>
<feature type="region of interest" description="Disordered" evidence="1">
    <location>
        <begin position="46"/>
        <end position="86"/>
    </location>
</feature>
<protein>
    <submittedName>
        <fullName evidence="2">Uncharacterized protein</fullName>
    </submittedName>
</protein>
<organism evidence="2 3">
    <name type="scientific">Candidatus Tanganyikabacteria bacterium</name>
    <dbReference type="NCBI Taxonomy" id="2961651"/>
    <lineage>
        <taxon>Bacteria</taxon>
        <taxon>Bacillati</taxon>
        <taxon>Candidatus Sericytochromatia</taxon>
        <taxon>Candidatus Tanganyikabacteria</taxon>
    </lineage>
</organism>